<dbReference type="Proteomes" id="UP000005408">
    <property type="component" value="Unassembled WGS sequence"/>
</dbReference>
<dbReference type="InterPro" id="IPR053358">
    <property type="entry name" value="Diff-assoc_signaling"/>
</dbReference>
<dbReference type="HOGENOM" id="CLU_1760563_0_0_1"/>
<dbReference type="EnsemblMetazoa" id="G21573.1">
    <property type="protein sequence ID" value="G21573.1:cds"/>
    <property type="gene ID" value="G21573"/>
</dbReference>
<dbReference type="AlphaFoldDB" id="K1PWG2"/>
<organism evidence="1">
    <name type="scientific">Magallana gigas</name>
    <name type="common">Pacific oyster</name>
    <name type="synonym">Crassostrea gigas</name>
    <dbReference type="NCBI Taxonomy" id="29159"/>
    <lineage>
        <taxon>Eukaryota</taxon>
        <taxon>Metazoa</taxon>
        <taxon>Spiralia</taxon>
        <taxon>Lophotrochozoa</taxon>
        <taxon>Mollusca</taxon>
        <taxon>Bivalvia</taxon>
        <taxon>Autobranchia</taxon>
        <taxon>Pteriomorphia</taxon>
        <taxon>Ostreida</taxon>
        <taxon>Ostreoidea</taxon>
        <taxon>Ostreidae</taxon>
        <taxon>Magallana</taxon>
    </lineage>
</organism>
<evidence type="ECO:0000313" key="3">
    <source>
        <dbReference type="Proteomes" id="UP000005408"/>
    </source>
</evidence>
<proteinExistence type="predicted"/>
<dbReference type="PANTHER" id="PTHR34261:SF1">
    <property type="entry name" value="TUBULIN POLYMERIZATION-PROMOTING PROTEIN"/>
    <property type="match status" value="1"/>
</dbReference>
<evidence type="ECO:0000313" key="2">
    <source>
        <dbReference type="EnsemblMetazoa" id="G21573.1:cds"/>
    </source>
</evidence>
<protein>
    <submittedName>
        <fullName evidence="1 2">Uncharacterized protein</fullName>
    </submittedName>
</protein>
<gene>
    <name evidence="1" type="ORF">CGI_10008735</name>
</gene>
<dbReference type="PANTHER" id="PTHR34261">
    <property type="entry name" value="APC REGULATOR OF WNT-SIGNALING PATHWAY-RELATED"/>
    <property type="match status" value="1"/>
</dbReference>
<reference evidence="1" key="1">
    <citation type="journal article" date="2012" name="Nature">
        <title>The oyster genome reveals stress adaptation and complexity of shell formation.</title>
        <authorList>
            <person name="Zhang G."/>
            <person name="Fang X."/>
            <person name="Guo X."/>
            <person name="Li L."/>
            <person name="Luo R."/>
            <person name="Xu F."/>
            <person name="Yang P."/>
            <person name="Zhang L."/>
            <person name="Wang X."/>
            <person name="Qi H."/>
            <person name="Xiong Z."/>
            <person name="Que H."/>
            <person name="Xie Y."/>
            <person name="Holland P.W."/>
            <person name="Paps J."/>
            <person name="Zhu Y."/>
            <person name="Wu F."/>
            <person name="Chen Y."/>
            <person name="Wang J."/>
            <person name="Peng C."/>
            <person name="Meng J."/>
            <person name="Yang L."/>
            <person name="Liu J."/>
            <person name="Wen B."/>
            <person name="Zhang N."/>
            <person name="Huang Z."/>
            <person name="Zhu Q."/>
            <person name="Feng Y."/>
            <person name="Mount A."/>
            <person name="Hedgecock D."/>
            <person name="Xu Z."/>
            <person name="Liu Y."/>
            <person name="Domazet-Loso T."/>
            <person name="Du Y."/>
            <person name="Sun X."/>
            <person name="Zhang S."/>
            <person name="Liu B."/>
            <person name="Cheng P."/>
            <person name="Jiang X."/>
            <person name="Li J."/>
            <person name="Fan D."/>
            <person name="Wang W."/>
            <person name="Fu W."/>
            <person name="Wang T."/>
            <person name="Wang B."/>
            <person name="Zhang J."/>
            <person name="Peng Z."/>
            <person name="Li Y."/>
            <person name="Li N."/>
            <person name="Wang J."/>
            <person name="Chen M."/>
            <person name="He Y."/>
            <person name="Tan F."/>
            <person name="Song X."/>
            <person name="Zheng Q."/>
            <person name="Huang R."/>
            <person name="Yang H."/>
            <person name="Du X."/>
            <person name="Chen L."/>
            <person name="Yang M."/>
            <person name="Gaffney P.M."/>
            <person name="Wang S."/>
            <person name="Luo L."/>
            <person name="She Z."/>
            <person name="Ming Y."/>
            <person name="Huang W."/>
            <person name="Zhang S."/>
            <person name="Huang B."/>
            <person name="Zhang Y."/>
            <person name="Qu T."/>
            <person name="Ni P."/>
            <person name="Miao G."/>
            <person name="Wang J."/>
            <person name="Wang Q."/>
            <person name="Steinberg C.E."/>
            <person name="Wang H."/>
            <person name="Li N."/>
            <person name="Qian L."/>
            <person name="Zhang G."/>
            <person name="Li Y."/>
            <person name="Yang H."/>
            <person name="Liu X."/>
            <person name="Wang J."/>
            <person name="Yin Y."/>
            <person name="Wang J."/>
        </authorList>
    </citation>
    <scope>NUCLEOTIDE SEQUENCE [LARGE SCALE GENOMIC DNA]</scope>
    <source>
        <strain evidence="1">05x7-T-G4-1.051#20</strain>
    </source>
</reference>
<sequence length="165" mass="19270">MFSRFGRCYRALLGNAYFCIEDPNKGKEPEERFYNDVTNKMKGDMEEAIGRLIKNNTGYKFSYKSSTSHHTVVDGKWQGSREGFSRNLCLRIDIQGYFKREFYKKTREFANVQVQLNGKTGRTTISQVNFECGYEIPAECIRDAFNDSCKEKKILFVVRRDCKIC</sequence>
<accession>K1PWG2</accession>
<reference evidence="2" key="2">
    <citation type="submission" date="2022-08" db="UniProtKB">
        <authorList>
            <consortium name="EnsemblMetazoa"/>
        </authorList>
    </citation>
    <scope>IDENTIFICATION</scope>
    <source>
        <strain evidence="2">05x7-T-G4-1.051#20</strain>
    </source>
</reference>
<dbReference type="EMBL" id="JH816019">
    <property type="protein sequence ID" value="EKC23359.1"/>
    <property type="molecule type" value="Genomic_DNA"/>
</dbReference>
<name>K1PWG2_MAGGI</name>
<keyword evidence="3" id="KW-1185">Reference proteome</keyword>
<evidence type="ECO:0000313" key="1">
    <source>
        <dbReference type="EMBL" id="EKC23359.1"/>
    </source>
</evidence>